<dbReference type="PANTHER" id="PTHR47447:SF21">
    <property type="entry name" value="PENTACOTRIPEPTIDE-REPEAT REGION OF PRORP DOMAIN-CONTAINING PROTEIN"/>
    <property type="match status" value="1"/>
</dbReference>
<dbReference type="Gene3D" id="1.25.40.10">
    <property type="entry name" value="Tetratricopeptide repeat domain"/>
    <property type="match status" value="4"/>
</dbReference>
<dbReference type="PANTHER" id="PTHR47447">
    <property type="entry name" value="OS03G0856100 PROTEIN"/>
    <property type="match status" value="1"/>
</dbReference>
<gene>
    <name evidence="6" type="primary">LOC105037320</name>
</gene>
<keyword evidence="2" id="KW-0677">Repeat</keyword>
<dbReference type="Pfam" id="PF13812">
    <property type="entry name" value="PPR_3"/>
    <property type="match status" value="1"/>
</dbReference>
<evidence type="ECO:0000256" key="2">
    <source>
        <dbReference type="ARBA" id="ARBA00022737"/>
    </source>
</evidence>
<feature type="repeat" description="PPR" evidence="3">
    <location>
        <begin position="409"/>
        <end position="443"/>
    </location>
</feature>
<dbReference type="AlphaFoldDB" id="A0A8N4EUS1"/>
<evidence type="ECO:0000313" key="6">
    <source>
        <dbReference type="RefSeq" id="XP_029119410.1"/>
    </source>
</evidence>
<dbReference type="NCBIfam" id="TIGR00756">
    <property type="entry name" value="PPR"/>
    <property type="match status" value="6"/>
</dbReference>
<proteinExistence type="inferred from homology"/>
<organism evidence="5 6">
    <name type="scientific">Elaeis guineensis var. tenera</name>
    <name type="common">Oil palm</name>
    <dbReference type="NCBI Taxonomy" id="51953"/>
    <lineage>
        <taxon>Eukaryota</taxon>
        <taxon>Viridiplantae</taxon>
        <taxon>Streptophyta</taxon>
        <taxon>Embryophyta</taxon>
        <taxon>Tracheophyta</taxon>
        <taxon>Spermatophyta</taxon>
        <taxon>Magnoliopsida</taxon>
        <taxon>Liliopsida</taxon>
        <taxon>Arecaceae</taxon>
        <taxon>Arecoideae</taxon>
        <taxon>Cocoseae</taxon>
        <taxon>Elaeidinae</taxon>
        <taxon>Elaeis</taxon>
    </lineage>
</organism>
<evidence type="ECO:0000256" key="3">
    <source>
        <dbReference type="PROSITE-ProRule" id="PRU00708"/>
    </source>
</evidence>
<name>A0A8N4EUS1_ELAGV</name>
<feature type="repeat" description="PPR" evidence="3">
    <location>
        <begin position="269"/>
        <end position="303"/>
    </location>
</feature>
<feature type="compositionally biased region" description="Low complexity" evidence="4">
    <location>
        <begin position="47"/>
        <end position="64"/>
    </location>
</feature>
<dbReference type="InterPro" id="IPR002885">
    <property type="entry name" value="PPR_rpt"/>
</dbReference>
<accession>A0A8N4EUS1</accession>
<feature type="repeat" description="PPR" evidence="3">
    <location>
        <begin position="234"/>
        <end position="268"/>
    </location>
</feature>
<reference evidence="6" key="1">
    <citation type="submission" date="2025-08" db="UniProtKB">
        <authorList>
            <consortium name="RefSeq"/>
        </authorList>
    </citation>
    <scope>IDENTIFICATION</scope>
</reference>
<sequence>MDAFALAVGCHSSPTTPFQSPPSPLPRNHRYPRRIPAVSKTLDKPHASTSAASSSSSPATIRPSNSSARRIAIAEVEASTDLDSTLSRVEGILQVQDYNNILCYFGELRRWTEVSQLFDWMQRHEKLNFSSYSSFIKYMGISHNPMKALQAYDSIPDKSLKVNVSICNSLLGCLVKNGRFESSIKLFNQMKDDGLSPDLVTYSTLLSGCRKLKNGYSKAMQLVQELENKGLHMDGVIYGTLLATCASNNLCEEAESYFQQMKDEGCPPNLFHYSSLLNAYSVDGNYVKAEKLVNDMKSSGLVPNKVILTTLLKVYTRGGLFEKSKELLAELEFLGYAEDEMPYCLLMDGLAKAGHIHEAKALFAEMKQKHVKSDGYAHSIMISALCRGGLLKEGRILAKEFEANCNKYDLVMLNTLLRAYCNTGDMDSVMQVLGKMDKLAISPDWNTFHILIKYFCKEKLYHLAYRTIEDMHGRGHQLNEDLCSSLILQLGQSGFPSEAFSVYNMLRYSKRTLCKSIHEKMLDLLVAAGLLKDAYVVMKDNMEWISTSSLDKFAVSFMRSGNINLINDVFKAFHRSRRQINPLGLGFQCHLLAAAASNDDHRYMLCSQLRQPWATSTPPPSFSSLSEMMTKLVALSPPRTLSGNELEDKCEAGFEKCRSRIPKETNMQCP</sequence>
<dbReference type="Pfam" id="PF13041">
    <property type="entry name" value="PPR_2"/>
    <property type="match status" value="3"/>
</dbReference>
<feature type="repeat" description="PPR" evidence="3">
    <location>
        <begin position="163"/>
        <end position="197"/>
    </location>
</feature>
<dbReference type="PROSITE" id="PS51375">
    <property type="entry name" value="PPR"/>
    <property type="match status" value="6"/>
</dbReference>
<feature type="repeat" description="PPR" evidence="3">
    <location>
        <begin position="339"/>
        <end position="373"/>
    </location>
</feature>
<protein>
    <submittedName>
        <fullName evidence="6">Pentatricopeptide repeat-containing protein At1g10910, chloroplastic isoform X1</fullName>
    </submittedName>
</protein>
<dbReference type="Pfam" id="PF01535">
    <property type="entry name" value="PPR"/>
    <property type="match status" value="1"/>
</dbReference>
<evidence type="ECO:0000256" key="1">
    <source>
        <dbReference type="ARBA" id="ARBA00007626"/>
    </source>
</evidence>
<feature type="repeat" description="PPR" evidence="3">
    <location>
        <begin position="198"/>
        <end position="233"/>
    </location>
</feature>
<dbReference type="RefSeq" id="XP_029119410.1">
    <property type="nucleotide sequence ID" value="XM_029263577.1"/>
</dbReference>
<evidence type="ECO:0000313" key="5">
    <source>
        <dbReference type="Proteomes" id="UP000504607"/>
    </source>
</evidence>
<keyword evidence="5" id="KW-1185">Reference proteome</keyword>
<evidence type="ECO:0000256" key="4">
    <source>
        <dbReference type="SAM" id="MobiDB-lite"/>
    </source>
</evidence>
<dbReference type="OrthoDB" id="185373at2759"/>
<dbReference type="InterPro" id="IPR011990">
    <property type="entry name" value="TPR-like_helical_dom_sf"/>
</dbReference>
<feature type="region of interest" description="Disordered" evidence="4">
    <location>
        <begin position="11"/>
        <end position="64"/>
    </location>
</feature>
<dbReference type="Proteomes" id="UP000504607">
    <property type="component" value="Chromosome 1"/>
</dbReference>
<comment type="similarity">
    <text evidence="1">Belongs to the PPR family. P subfamily.</text>
</comment>